<name>A0ABT9ZDG5_9BACI</name>
<sequence length="64" mass="7325">MPGYKKTPNAKPIINITLSEDLLNKIEDFRFNERIPSRSQAISILIEYGFISIDNNSKKVEEKG</sequence>
<accession>A0ABT9ZDG5</accession>
<gene>
    <name evidence="1" type="ORF">J2S19_001533</name>
</gene>
<dbReference type="EMBL" id="JAUSUD010000005">
    <property type="protein sequence ID" value="MDQ0230279.1"/>
    <property type="molecule type" value="Genomic_DNA"/>
</dbReference>
<dbReference type="Proteomes" id="UP001234495">
    <property type="component" value="Unassembled WGS sequence"/>
</dbReference>
<keyword evidence="2" id="KW-1185">Reference proteome</keyword>
<evidence type="ECO:0000313" key="1">
    <source>
        <dbReference type="EMBL" id="MDQ0230279.1"/>
    </source>
</evidence>
<comment type="caution">
    <text evidence="1">The sequence shown here is derived from an EMBL/GenBank/DDBJ whole genome shotgun (WGS) entry which is preliminary data.</text>
</comment>
<protein>
    <submittedName>
        <fullName evidence="1">Metal-responsive CopG/Arc/MetJ family transcriptional regulator</fullName>
    </submittedName>
</protein>
<reference evidence="1 2" key="1">
    <citation type="submission" date="2023-07" db="EMBL/GenBank/DDBJ databases">
        <title>Genomic Encyclopedia of Type Strains, Phase IV (KMG-IV): sequencing the most valuable type-strain genomes for metagenomic binning, comparative biology and taxonomic classification.</title>
        <authorList>
            <person name="Goeker M."/>
        </authorList>
    </citation>
    <scope>NUCLEOTIDE SEQUENCE [LARGE SCALE GENOMIC DNA]</scope>
    <source>
        <strain evidence="1 2">DSM 29005</strain>
    </source>
</reference>
<organism evidence="1 2">
    <name type="scientific">Metabacillus malikii</name>
    <dbReference type="NCBI Taxonomy" id="1504265"/>
    <lineage>
        <taxon>Bacteria</taxon>
        <taxon>Bacillati</taxon>
        <taxon>Bacillota</taxon>
        <taxon>Bacilli</taxon>
        <taxon>Bacillales</taxon>
        <taxon>Bacillaceae</taxon>
        <taxon>Metabacillus</taxon>
    </lineage>
</organism>
<proteinExistence type="predicted"/>
<evidence type="ECO:0000313" key="2">
    <source>
        <dbReference type="Proteomes" id="UP001234495"/>
    </source>
</evidence>
<dbReference type="RefSeq" id="WP_307339317.1">
    <property type="nucleotide sequence ID" value="NZ_JAUSUD010000005.1"/>
</dbReference>